<dbReference type="AlphaFoldDB" id="G2GPJ5"/>
<dbReference type="PANTHER" id="PTHR36456">
    <property type="entry name" value="UPF0232 PROTEIN SCO3875"/>
    <property type="match status" value="1"/>
</dbReference>
<organism evidence="2 3">
    <name type="scientific">Streptomyces zinciresistens K42</name>
    <dbReference type="NCBI Taxonomy" id="700597"/>
    <lineage>
        <taxon>Bacteria</taxon>
        <taxon>Bacillati</taxon>
        <taxon>Actinomycetota</taxon>
        <taxon>Actinomycetes</taxon>
        <taxon>Kitasatosporales</taxon>
        <taxon>Streptomycetaceae</taxon>
        <taxon>Streptomyces</taxon>
    </lineage>
</organism>
<protein>
    <submittedName>
        <fullName evidence="2">Putative Tra3-like protein</fullName>
    </submittedName>
</protein>
<evidence type="ECO:0000313" key="2">
    <source>
        <dbReference type="EMBL" id="EGX54570.1"/>
    </source>
</evidence>
<name>G2GPJ5_9ACTN</name>
<comment type="caution">
    <text evidence="2">The sequence shown here is derived from an EMBL/GenBank/DDBJ whole genome shotgun (WGS) entry which is preliminary data.</text>
</comment>
<dbReference type="RefSeq" id="WP_007505834.1">
    <property type="nucleotide sequence ID" value="NZ_AGBF01000388.1"/>
</dbReference>
<evidence type="ECO:0000313" key="3">
    <source>
        <dbReference type="Proteomes" id="UP000004217"/>
    </source>
</evidence>
<dbReference type="OrthoDB" id="4266526at2"/>
<dbReference type="EMBL" id="AGBF01000388">
    <property type="protein sequence ID" value="EGX54570.1"/>
    <property type="molecule type" value="Genomic_DNA"/>
</dbReference>
<sequence length="276" mass="29066">MSGSEVSGVDLARVALRAAMEAARANGGGKKAKAKPRMVRTVRRDGREPMGLGAAIGALVTERAWELPAAGATLRERWAAIAPELAGHVAAVSYDADSGQLTVCPESAAWATKARLEQTRIIAAANKSAGRTVVRTLRILAPGTVPLPEPADSDPEPAAAPAGPPRTRETASDGYRRALAAHQEAAPPSRVDPHIAEAVERQTAAMRELSRRAFPKPDAVPDDEPAPIEQARTEHRRQADASHAAAVRRARAERAAREAGTVAAVAPQRSRLRTSA</sequence>
<keyword evidence="3" id="KW-1185">Reference proteome</keyword>
<feature type="region of interest" description="Disordered" evidence="1">
    <location>
        <begin position="212"/>
        <end position="276"/>
    </location>
</feature>
<feature type="region of interest" description="Disordered" evidence="1">
    <location>
        <begin position="144"/>
        <end position="172"/>
    </location>
</feature>
<evidence type="ECO:0000256" key="1">
    <source>
        <dbReference type="SAM" id="MobiDB-lite"/>
    </source>
</evidence>
<dbReference type="Proteomes" id="UP000004217">
    <property type="component" value="Unassembled WGS sequence"/>
</dbReference>
<feature type="compositionally biased region" description="Basic and acidic residues" evidence="1">
    <location>
        <begin position="231"/>
        <end position="240"/>
    </location>
</feature>
<proteinExistence type="predicted"/>
<accession>G2GPJ5</accession>
<dbReference type="InterPro" id="IPR007922">
    <property type="entry name" value="DciA-like"/>
</dbReference>
<dbReference type="PATRIC" id="fig|700597.3.peg.7211"/>
<gene>
    <name evidence="2" type="ORF">SZN_37286</name>
</gene>
<dbReference type="Pfam" id="PF05258">
    <property type="entry name" value="DciA"/>
    <property type="match status" value="1"/>
</dbReference>
<dbReference type="PANTHER" id="PTHR36456:SF1">
    <property type="entry name" value="UPF0232 PROTEIN SCO3875"/>
    <property type="match status" value="1"/>
</dbReference>
<reference evidence="2 3" key="1">
    <citation type="submission" date="2011-08" db="EMBL/GenBank/DDBJ databases">
        <authorList>
            <person name="Lin Y."/>
            <person name="Hao X."/>
            <person name="Johnstone L."/>
            <person name="Miller S.J."/>
            <person name="Wei G."/>
            <person name="Rensing C."/>
        </authorList>
    </citation>
    <scope>NUCLEOTIDE SEQUENCE [LARGE SCALE GENOMIC DNA]</scope>
    <source>
        <strain evidence="2 3">K42</strain>
    </source>
</reference>